<proteinExistence type="predicted"/>
<reference evidence="1 2" key="1">
    <citation type="journal article" date="2020" name="ISME J.">
        <title>Comparative genomics reveals insights into cyanobacterial evolution and habitat adaptation.</title>
        <authorList>
            <person name="Chen M.Y."/>
            <person name="Teng W.K."/>
            <person name="Zhao L."/>
            <person name="Hu C.X."/>
            <person name="Zhou Y.K."/>
            <person name="Han B.P."/>
            <person name="Song L.R."/>
            <person name="Shu W.S."/>
        </authorList>
    </citation>
    <scope>NUCLEOTIDE SEQUENCE [LARGE SCALE GENOMIC DNA]</scope>
    <source>
        <strain evidence="1 2">FACHB-3921</strain>
    </source>
</reference>
<sequence length="214" mass="23278">MSDKFTNNVRARLYKQGYQGFTKDDYTTAAIAVGCDDINNPTKEQLSQAVDYLKAKATSQLSVADEPTEEKFLTQAESEQSETEIETGALTVAPQDVGEMITSKAAFLGVILSEQQINDIADSVDTSASTFDEILEQVETALLAYADLRANQVDAKIGQTLSRVQQRVVNRHEQSRNKLSLGLTGISAALEDSRNQTKSQLSGILARLNAAQAQ</sequence>
<evidence type="ECO:0000313" key="1">
    <source>
        <dbReference type="EMBL" id="MBD2255263.1"/>
    </source>
</evidence>
<keyword evidence="2" id="KW-1185">Reference proteome</keyword>
<evidence type="ECO:0000313" key="2">
    <source>
        <dbReference type="Proteomes" id="UP000621307"/>
    </source>
</evidence>
<accession>A0ABR8BQR9</accession>
<comment type="caution">
    <text evidence="1">The sequence shown here is derived from an EMBL/GenBank/DDBJ whole genome shotgun (WGS) entry which is preliminary data.</text>
</comment>
<protein>
    <submittedName>
        <fullName evidence="1">Uncharacterized protein</fullName>
    </submittedName>
</protein>
<gene>
    <name evidence="1" type="ORF">H6G14_29025</name>
</gene>
<dbReference type="RefSeq" id="WP_190572027.1">
    <property type="nucleotide sequence ID" value="NZ_JACJQL010000085.1"/>
</dbReference>
<name>A0ABR8BQR9_9NOSO</name>
<dbReference type="EMBL" id="JACJQL010000085">
    <property type="protein sequence ID" value="MBD2255263.1"/>
    <property type="molecule type" value="Genomic_DNA"/>
</dbReference>
<organism evidence="1 2">
    <name type="scientific">Nostoc parmelioides FACHB-3921</name>
    <dbReference type="NCBI Taxonomy" id="2692909"/>
    <lineage>
        <taxon>Bacteria</taxon>
        <taxon>Bacillati</taxon>
        <taxon>Cyanobacteriota</taxon>
        <taxon>Cyanophyceae</taxon>
        <taxon>Nostocales</taxon>
        <taxon>Nostocaceae</taxon>
        <taxon>Nostoc</taxon>
    </lineage>
</organism>
<dbReference type="Proteomes" id="UP000621307">
    <property type="component" value="Unassembled WGS sequence"/>
</dbReference>